<keyword evidence="8" id="KW-0496">Mitochondrion</keyword>
<dbReference type="OrthoDB" id="270584at2759"/>
<keyword evidence="4 10" id="KW-0812">Transmembrane</keyword>
<dbReference type="InterPro" id="IPR002067">
    <property type="entry name" value="MCP"/>
</dbReference>
<dbReference type="Gene3D" id="1.50.40.10">
    <property type="entry name" value="Mitochondrial carrier domain"/>
    <property type="match status" value="1"/>
</dbReference>
<evidence type="ECO:0000256" key="8">
    <source>
        <dbReference type="ARBA" id="ARBA00023128"/>
    </source>
</evidence>
<evidence type="ECO:0000313" key="12">
    <source>
        <dbReference type="EMBL" id="EPZ34782.1"/>
    </source>
</evidence>
<dbReference type="PANTHER" id="PTHR24089">
    <property type="entry name" value="SOLUTE CARRIER FAMILY 25"/>
    <property type="match status" value="1"/>
</dbReference>
<keyword evidence="6" id="KW-0999">Mitochondrion inner membrane</keyword>
<dbReference type="HOGENOM" id="CLU_015166_10_0_1"/>
<dbReference type="EMBL" id="KE560917">
    <property type="protein sequence ID" value="EPZ34782.1"/>
    <property type="molecule type" value="Genomic_DNA"/>
</dbReference>
<reference evidence="12 13" key="1">
    <citation type="journal article" date="2013" name="Curr. Biol.">
        <title>Shared signatures of parasitism and phylogenomics unite Cryptomycota and microsporidia.</title>
        <authorList>
            <person name="James T.Y."/>
            <person name="Pelin A."/>
            <person name="Bonen L."/>
            <person name="Ahrendt S."/>
            <person name="Sain D."/>
            <person name="Corradi N."/>
            <person name="Stajich J.E."/>
        </authorList>
    </citation>
    <scope>NUCLEOTIDE SEQUENCE [LARGE SCALE GENOMIC DNA]</scope>
    <source>
        <strain evidence="12 13">CSF55</strain>
    </source>
</reference>
<dbReference type="STRING" id="988480.A0A075AX01"/>
<dbReference type="SUPFAM" id="SSF103506">
    <property type="entry name" value="Mitochondrial carrier"/>
    <property type="match status" value="1"/>
</dbReference>
<dbReference type="GO" id="GO:0005743">
    <property type="term" value="C:mitochondrial inner membrane"/>
    <property type="evidence" value="ECO:0007669"/>
    <property type="project" value="UniProtKB-SubCell"/>
</dbReference>
<gene>
    <name evidence="12" type="ORF">O9G_004494</name>
</gene>
<dbReference type="InterPro" id="IPR018108">
    <property type="entry name" value="MCP_transmembrane"/>
</dbReference>
<evidence type="ECO:0000313" key="13">
    <source>
        <dbReference type="Proteomes" id="UP000030755"/>
    </source>
</evidence>
<sequence length="296" mass="33351">MSELSQNHAPRPHDLETSLRILLSGGIAGCFAKTAIGPLDRVKILFQTSNPHYKHHSGTFSGVFKVARDIYCTQGLKGLFRGHSVMIIRIFPYSATNYLAYEQFKKLLYNTERPSVFRRILAGSMAGACAVSITYPLDTLRARMASQVKAHEILPLHSLIRKMATENRYPWSSFYKGFLPSLYGILPYAGVSFFTYETFKNLLKGPGNDFPVHKRLFCGMIAGSVAQTASYPLDVVRRRLQMQGITSHLPNYISTFHAIRTIIQTEGIRGLYVGWSSNGYIVRCVRISEKIFTSKH</sequence>
<organism evidence="12 13">
    <name type="scientific">Rozella allomycis (strain CSF55)</name>
    <dbReference type="NCBI Taxonomy" id="988480"/>
    <lineage>
        <taxon>Eukaryota</taxon>
        <taxon>Fungi</taxon>
        <taxon>Fungi incertae sedis</taxon>
        <taxon>Cryptomycota</taxon>
        <taxon>Cryptomycota incertae sedis</taxon>
        <taxon>Rozella</taxon>
    </lineage>
</organism>
<evidence type="ECO:0000256" key="3">
    <source>
        <dbReference type="ARBA" id="ARBA00022448"/>
    </source>
</evidence>
<dbReference type="PRINTS" id="PR00928">
    <property type="entry name" value="GRAVESDC"/>
</dbReference>
<dbReference type="PROSITE" id="PS50920">
    <property type="entry name" value="SOLCAR"/>
    <property type="match status" value="3"/>
</dbReference>
<feature type="repeat" description="Solcar" evidence="10">
    <location>
        <begin position="16"/>
        <end position="107"/>
    </location>
</feature>
<evidence type="ECO:0000256" key="1">
    <source>
        <dbReference type="ARBA" id="ARBA00004448"/>
    </source>
</evidence>
<evidence type="ECO:0000256" key="6">
    <source>
        <dbReference type="ARBA" id="ARBA00022792"/>
    </source>
</evidence>
<dbReference type="GO" id="GO:0015228">
    <property type="term" value="F:coenzyme A transmembrane transporter activity"/>
    <property type="evidence" value="ECO:0007669"/>
    <property type="project" value="EnsemblFungi"/>
</dbReference>
<dbReference type="PRINTS" id="PR00926">
    <property type="entry name" value="MITOCARRIER"/>
</dbReference>
<accession>A0A075AX01</accession>
<evidence type="ECO:0000256" key="11">
    <source>
        <dbReference type="RuleBase" id="RU000488"/>
    </source>
</evidence>
<evidence type="ECO:0000256" key="4">
    <source>
        <dbReference type="ARBA" id="ARBA00022692"/>
    </source>
</evidence>
<evidence type="ECO:0000256" key="2">
    <source>
        <dbReference type="ARBA" id="ARBA00006375"/>
    </source>
</evidence>
<feature type="repeat" description="Solcar" evidence="10">
    <location>
        <begin position="210"/>
        <end position="296"/>
    </location>
</feature>
<dbReference type="Pfam" id="PF00153">
    <property type="entry name" value="Mito_carr"/>
    <property type="match status" value="3"/>
</dbReference>
<dbReference type="InterPro" id="IPR002167">
    <property type="entry name" value="GDC-like"/>
</dbReference>
<comment type="similarity">
    <text evidence="2 11">Belongs to the mitochondrial carrier (TC 2.A.29) family.</text>
</comment>
<keyword evidence="7" id="KW-1133">Transmembrane helix</keyword>
<dbReference type="InterPro" id="IPR023395">
    <property type="entry name" value="MCP_dom_sf"/>
</dbReference>
<evidence type="ECO:0000256" key="10">
    <source>
        <dbReference type="PROSITE-ProRule" id="PRU00282"/>
    </source>
</evidence>
<dbReference type="AlphaFoldDB" id="A0A075AX01"/>
<keyword evidence="9 10" id="KW-0472">Membrane</keyword>
<proteinExistence type="inferred from homology"/>
<comment type="subcellular location">
    <subcellularLocation>
        <location evidence="1">Mitochondrion inner membrane</location>
        <topology evidence="1">Multi-pass membrane protein</topology>
    </subcellularLocation>
</comment>
<evidence type="ECO:0000256" key="7">
    <source>
        <dbReference type="ARBA" id="ARBA00022989"/>
    </source>
</evidence>
<keyword evidence="3 11" id="KW-0813">Transport</keyword>
<dbReference type="Proteomes" id="UP000030755">
    <property type="component" value="Unassembled WGS sequence"/>
</dbReference>
<feature type="repeat" description="Solcar" evidence="10">
    <location>
        <begin position="114"/>
        <end position="202"/>
    </location>
</feature>
<evidence type="ECO:0000256" key="9">
    <source>
        <dbReference type="ARBA" id="ARBA00023136"/>
    </source>
</evidence>
<protein>
    <submittedName>
        <fullName evidence="12">Mitochondrial carrier protein domain-containing protein</fullName>
    </submittedName>
</protein>
<keyword evidence="5" id="KW-0677">Repeat</keyword>
<keyword evidence="13" id="KW-1185">Reference proteome</keyword>
<dbReference type="OMA" id="KMAPMVA"/>
<name>A0A075AX01_ROZAC</name>
<evidence type="ECO:0000256" key="5">
    <source>
        <dbReference type="ARBA" id="ARBA00022737"/>
    </source>
</evidence>